<protein>
    <recommendedName>
        <fullName evidence="3">Anhydro-N-acetylmuramic acid kinase</fullName>
    </recommendedName>
</protein>
<dbReference type="EMBL" id="VSWD01000006">
    <property type="protein sequence ID" value="KAK3099502.1"/>
    <property type="molecule type" value="Genomic_DNA"/>
</dbReference>
<dbReference type="GO" id="GO:0005524">
    <property type="term" value="F:ATP binding"/>
    <property type="evidence" value="ECO:0007669"/>
    <property type="project" value="InterPro"/>
</dbReference>
<organism evidence="1 2">
    <name type="scientific">Pinctada imbricata</name>
    <name type="common">Atlantic pearl-oyster</name>
    <name type="synonym">Pinctada martensii</name>
    <dbReference type="NCBI Taxonomy" id="66713"/>
    <lineage>
        <taxon>Eukaryota</taxon>
        <taxon>Metazoa</taxon>
        <taxon>Spiralia</taxon>
        <taxon>Lophotrochozoa</taxon>
        <taxon>Mollusca</taxon>
        <taxon>Bivalvia</taxon>
        <taxon>Autobranchia</taxon>
        <taxon>Pteriomorphia</taxon>
        <taxon>Pterioida</taxon>
        <taxon>Pterioidea</taxon>
        <taxon>Pteriidae</taxon>
        <taxon>Pinctada</taxon>
    </lineage>
</organism>
<dbReference type="GO" id="GO:0009254">
    <property type="term" value="P:peptidoglycan turnover"/>
    <property type="evidence" value="ECO:0007669"/>
    <property type="project" value="InterPro"/>
</dbReference>
<dbReference type="AlphaFoldDB" id="A0AA89C4W1"/>
<sequence>MATFTGVGCMSGSSLDGLDICYVEFTGDLDTDVWGHRIIKAKTVPYSPEWEERLRKARTLHSEDFVKLHVEYGHLIGKEVRDFIQTEGIESVDFVASHGHTVFHNPKLRYTFQLGDGETTAVYLNCPFVCNFRNKDLALGGEGAPFVPCGEKYLFSSSEICINLGGIANIGFVGKTGYDVSPCNYVSNRLALAYNPSMKYDEDGKIAKDGKIIPEVFRDLEDLPFYKQPPPKSLSAEWIEQNVMPILDTEKYGIADLLMTFYEHVAVRLSDACLNGSLERIDIKSKLLKEKFLVEETDSHTICFKEALVFAFLGLRCLLGEENILKDVTGSESDSVSGSVHLPVASQNTPGKLLRTNFELKRRRGRISCSFSID</sequence>
<evidence type="ECO:0008006" key="3">
    <source>
        <dbReference type="Google" id="ProtNLM"/>
    </source>
</evidence>
<accession>A0AA89C4W1</accession>
<dbReference type="InterPro" id="IPR005338">
    <property type="entry name" value="Anhydro_N_Ac-Mur_kinase"/>
</dbReference>
<dbReference type="Pfam" id="PF03702">
    <property type="entry name" value="AnmK"/>
    <property type="match status" value="1"/>
</dbReference>
<gene>
    <name evidence="1" type="ORF">FSP39_005424</name>
</gene>
<dbReference type="Proteomes" id="UP001186944">
    <property type="component" value="Unassembled WGS sequence"/>
</dbReference>
<evidence type="ECO:0000313" key="1">
    <source>
        <dbReference type="EMBL" id="KAK3099502.1"/>
    </source>
</evidence>
<evidence type="ECO:0000313" key="2">
    <source>
        <dbReference type="Proteomes" id="UP001186944"/>
    </source>
</evidence>
<name>A0AA89C4W1_PINIB</name>
<dbReference type="PANTHER" id="PTHR30605">
    <property type="entry name" value="ANHYDRO-N-ACETYLMURAMIC ACID KINASE"/>
    <property type="match status" value="1"/>
</dbReference>
<dbReference type="Gene3D" id="3.30.420.40">
    <property type="match status" value="2"/>
</dbReference>
<reference evidence="1" key="1">
    <citation type="submission" date="2019-08" db="EMBL/GenBank/DDBJ databases">
        <title>The improved chromosome-level genome for the pearl oyster Pinctada fucata martensii using PacBio sequencing and Hi-C.</title>
        <authorList>
            <person name="Zheng Z."/>
        </authorList>
    </citation>
    <scope>NUCLEOTIDE SEQUENCE</scope>
    <source>
        <strain evidence="1">ZZ-2019</strain>
        <tissue evidence="1">Adductor muscle</tissue>
    </source>
</reference>
<keyword evidence="2" id="KW-1185">Reference proteome</keyword>
<dbReference type="GO" id="GO:0016773">
    <property type="term" value="F:phosphotransferase activity, alcohol group as acceptor"/>
    <property type="evidence" value="ECO:0007669"/>
    <property type="project" value="InterPro"/>
</dbReference>
<proteinExistence type="predicted"/>
<dbReference type="PANTHER" id="PTHR30605:SF0">
    <property type="entry name" value="ANHYDRO-N-ACETYLMURAMIC ACID KINASE"/>
    <property type="match status" value="1"/>
</dbReference>
<comment type="caution">
    <text evidence="1">The sequence shown here is derived from an EMBL/GenBank/DDBJ whole genome shotgun (WGS) entry which is preliminary data.</text>
</comment>
<dbReference type="GO" id="GO:0006040">
    <property type="term" value="P:amino sugar metabolic process"/>
    <property type="evidence" value="ECO:0007669"/>
    <property type="project" value="InterPro"/>
</dbReference>